<dbReference type="InterPro" id="IPR050631">
    <property type="entry name" value="PheA/TfdB_FAD_monoxygenase"/>
</dbReference>
<dbReference type="PANTHER" id="PTHR43476:SF5">
    <property type="entry name" value="FAD-DEPENDENT MONOOXYGENASE"/>
    <property type="match status" value="1"/>
</dbReference>
<dbReference type="InterPro" id="IPR036188">
    <property type="entry name" value="FAD/NAD-bd_sf"/>
</dbReference>
<dbReference type="Gene3D" id="3.50.50.60">
    <property type="entry name" value="FAD/NAD(P)-binding domain"/>
    <property type="match status" value="2"/>
</dbReference>
<dbReference type="RefSeq" id="WP_168076910.1">
    <property type="nucleotide sequence ID" value="NZ_BAAAQJ010000002.1"/>
</dbReference>
<dbReference type="PRINTS" id="PR00420">
    <property type="entry name" value="RNGMNOXGNASE"/>
</dbReference>
<protein>
    <submittedName>
        <fullName evidence="3">Monooxygenase</fullName>
    </submittedName>
</protein>
<comment type="caution">
    <text evidence="3">The sequence shown here is derived from an EMBL/GenBank/DDBJ whole genome shotgun (WGS) entry which is preliminary data.</text>
</comment>
<reference evidence="3" key="1">
    <citation type="submission" date="2021-01" db="EMBL/GenBank/DDBJ databases">
        <title>Whole genome shotgun sequence of Planosporangium flavigriseum NBRC 105377.</title>
        <authorList>
            <person name="Komaki H."/>
            <person name="Tamura T."/>
        </authorList>
    </citation>
    <scope>NUCLEOTIDE SEQUENCE</scope>
    <source>
        <strain evidence="3">NBRC 105377</strain>
    </source>
</reference>
<evidence type="ECO:0000256" key="1">
    <source>
        <dbReference type="ARBA" id="ARBA00023002"/>
    </source>
</evidence>
<dbReference type="Proteomes" id="UP000653674">
    <property type="component" value="Unassembled WGS sequence"/>
</dbReference>
<keyword evidence="3" id="KW-0503">Monooxygenase</keyword>
<gene>
    <name evidence="3" type="ORF">Pfl04_42820</name>
</gene>
<dbReference type="Pfam" id="PF01494">
    <property type="entry name" value="FAD_binding_3"/>
    <property type="match status" value="1"/>
</dbReference>
<proteinExistence type="predicted"/>
<evidence type="ECO:0000313" key="3">
    <source>
        <dbReference type="EMBL" id="GIG75878.1"/>
    </source>
</evidence>
<evidence type="ECO:0000259" key="2">
    <source>
        <dbReference type="Pfam" id="PF01494"/>
    </source>
</evidence>
<evidence type="ECO:0000313" key="4">
    <source>
        <dbReference type="Proteomes" id="UP000653674"/>
    </source>
</evidence>
<dbReference type="NCBIfam" id="NF004834">
    <property type="entry name" value="PRK06185.1-3"/>
    <property type="match status" value="1"/>
</dbReference>
<feature type="domain" description="FAD-binding" evidence="2">
    <location>
        <begin position="8"/>
        <end position="324"/>
    </location>
</feature>
<dbReference type="InterPro" id="IPR002938">
    <property type="entry name" value="FAD-bd"/>
</dbReference>
<dbReference type="EMBL" id="BONU01000039">
    <property type="protein sequence ID" value="GIG75878.1"/>
    <property type="molecule type" value="Genomic_DNA"/>
</dbReference>
<dbReference type="GO" id="GO:0004497">
    <property type="term" value="F:monooxygenase activity"/>
    <property type="evidence" value="ECO:0007669"/>
    <property type="project" value="UniProtKB-KW"/>
</dbReference>
<dbReference type="SUPFAM" id="SSF51905">
    <property type="entry name" value="FAD/NAD(P)-binding domain"/>
    <property type="match status" value="1"/>
</dbReference>
<keyword evidence="4" id="KW-1185">Reference proteome</keyword>
<organism evidence="3 4">
    <name type="scientific">Planosporangium flavigriseum</name>
    <dbReference type="NCBI Taxonomy" id="373681"/>
    <lineage>
        <taxon>Bacteria</taxon>
        <taxon>Bacillati</taxon>
        <taxon>Actinomycetota</taxon>
        <taxon>Actinomycetes</taxon>
        <taxon>Micromonosporales</taxon>
        <taxon>Micromonosporaceae</taxon>
        <taxon>Planosporangium</taxon>
    </lineage>
</organism>
<accession>A0A8J3LMG7</accession>
<dbReference type="NCBIfam" id="NF004833">
    <property type="entry name" value="PRK06185.1-1"/>
    <property type="match status" value="1"/>
</dbReference>
<dbReference type="GO" id="GO:0071949">
    <property type="term" value="F:FAD binding"/>
    <property type="evidence" value="ECO:0007669"/>
    <property type="project" value="InterPro"/>
</dbReference>
<dbReference type="PANTHER" id="PTHR43476">
    <property type="entry name" value="3-(3-HYDROXY-PHENYL)PROPIONATE/3-HYDROXYCINNAMIC ACID HYDROXYLASE"/>
    <property type="match status" value="1"/>
</dbReference>
<name>A0A8J3LMG7_9ACTN</name>
<keyword evidence="1" id="KW-0560">Oxidoreductase</keyword>
<dbReference type="AlphaFoldDB" id="A0A8J3LMG7"/>
<sequence>MDAGAFDSDVCVVGGGPAGLMLALLLVRRGIRTTVLEKHGDFLRDFRGDTVHPSTLDVLDELGLGDRVAGLPHRKVERLQFTFADGVYPIVDFSRLPVAHPYLMFLPQWDFLEMLAAEAARWPGFTLLRSHEVADLLWTDDGVVRGVVARGPDGPVEVRARLTVAADGRHSTVREKLGLVPREFGAPMDVLWFRLTRRPDDGEGINARIATGRMMIGIDRGSYWQIAYLIPKGGYDAVVAAGVDAFRAAIAELVPHLADRVGEIRSFADVKVLTVRVNRLKRWHAPGVLLIGDAAHAMSPVAGVGINLAVQDAVATARLLAGPLLARRLTEDDLARVRARRAFPTAGTQLLQRVIQRVVIGRVLGSERPIPAPLPMRIQRRVPALQKAVARLVGVGLRPEHVGDGKPLEA</sequence>